<evidence type="ECO:0000259" key="1">
    <source>
        <dbReference type="Pfam" id="PF13592"/>
    </source>
</evidence>
<reference evidence="2" key="1">
    <citation type="submission" date="2019-08" db="EMBL/GenBank/DDBJ databases">
        <authorList>
            <person name="Kucharzyk K."/>
            <person name="Murdoch R.W."/>
            <person name="Higgins S."/>
            <person name="Loffler F."/>
        </authorList>
    </citation>
    <scope>NUCLEOTIDE SEQUENCE</scope>
</reference>
<evidence type="ECO:0000313" key="2">
    <source>
        <dbReference type="EMBL" id="MPM66465.1"/>
    </source>
</evidence>
<dbReference type="SUPFAM" id="SSF46689">
    <property type="entry name" value="Homeodomain-like"/>
    <property type="match status" value="1"/>
</dbReference>
<gene>
    <name evidence="2" type="ORF">SDC9_113372</name>
</gene>
<protein>
    <recommendedName>
        <fullName evidence="1">Winged helix-turn helix domain-containing protein</fullName>
    </recommendedName>
</protein>
<accession>A0A645BMI4</accession>
<dbReference type="InterPro" id="IPR025959">
    <property type="entry name" value="Winged_HTH_dom"/>
</dbReference>
<name>A0A645BMI4_9ZZZZ</name>
<proteinExistence type="predicted"/>
<dbReference type="Pfam" id="PF13592">
    <property type="entry name" value="HTH_33"/>
    <property type="match status" value="1"/>
</dbReference>
<comment type="caution">
    <text evidence="2">The sequence shown here is derived from an EMBL/GenBank/DDBJ whole genome shotgun (WGS) entry which is preliminary data.</text>
</comment>
<feature type="domain" description="Winged helix-turn helix" evidence="1">
    <location>
        <begin position="108"/>
        <end position="160"/>
    </location>
</feature>
<dbReference type="EMBL" id="VSSQ01021099">
    <property type="protein sequence ID" value="MPM66465.1"/>
    <property type="molecule type" value="Genomic_DNA"/>
</dbReference>
<dbReference type="InterPro" id="IPR009057">
    <property type="entry name" value="Homeodomain-like_sf"/>
</dbReference>
<sequence length="167" mass="19397">MPKTYTITQEQMKELEITRKENRDKRVEKRLHAVILRGNGKNNHQIAAQLEVSSDVVSRWVSSYAKDGLKALLARKTKGNRWNMSFEAEEALLRKYEDRAQKGMIIETSEIKQEYEKLAGHPIGSGQIYRVFQRHGWRKVKPRSRHPKKATEEVIEASKKLTGVLKK</sequence>
<organism evidence="2">
    <name type="scientific">bioreactor metagenome</name>
    <dbReference type="NCBI Taxonomy" id="1076179"/>
    <lineage>
        <taxon>unclassified sequences</taxon>
        <taxon>metagenomes</taxon>
        <taxon>ecological metagenomes</taxon>
    </lineage>
</organism>
<dbReference type="AlphaFoldDB" id="A0A645BMI4"/>
<dbReference type="Pfam" id="PF13384">
    <property type="entry name" value="HTH_23"/>
    <property type="match status" value="1"/>
</dbReference>